<keyword evidence="7 9" id="KW-0807">Transducer</keyword>
<dbReference type="GO" id="GO:0005886">
    <property type="term" value="C:plasma membrane"/>
    <property type="evidence" value="ECO:0007669"/>
    <property type="project" value="UniProtKB-SubCell"/>
</dbReference>
<protein>
    <submittedName>
        <fullName evidence="13">HAMP domain-containing protein</fullName>
    </submittedName>
</protein>
<proteinExistence type="inferred from homology"/>
<evidence type="ECO:0000313" key="13">
    <source>
        <dbReference type="EMBL" id="NYT75159.1"/>
    </source>
</evidence>
<evidence type="ECO:0000259" key="12">
    <source>
        <dbReference type="PROSITE" id="PS50885"/>
    </source>
</evidence>
<evidence type="ECO:0000256" key="6">
    <source>
        <dbReference type="ARBA" id="ARBA00023136"/>
    </source>
</evidence>
<sequence>MKNFTIAQRLMIIVSLCMLLIVGGATALQYYLFGNLVTNRVTTVELPVTLESIRNDIEATLSGPISVAEELAHNRYLKDWLAEGEPQGDADRAIGHFSEIQQRTGANVVFYVSAQSGNYYTADGIDRRLSREQDGWFYNLVDANDGVDYQLDIDDDGGELQVFINYVIEAQGKRIGIAGVGYTLETLAETIRDYRLGEGGTVFLANRDGTISIHPDGAERVGEPLAALPGWEDVAPTLLAEQGYRFETVRDTQGAEHLVAAIDIPGTEWIAFAQIPRDELFSDLNQAVLLTLLAVSLILITSLAVIALLLRAQLRPIRRTADAMRGIAQGDGDLTLRLPVTGKDESAELAIQFNAFADKMHDVLSLVRTSSDAVQLVAREVANGGRDMSRGTEQAASSLQETSASMEEIAGTVENTATSSQVANGLSQAAAELAQRTGGQVEQVVTTMGAIQEASTKVGDIVKVMDDIAFQTNLLALNASVEAARAGESGRGFAVVAGEVRQLATRSAAASRDIRQLIDASGEKVQSGTHLVSEAGKAMHELMESVQRVAGMLGEISHAAGEQSDGIGQVNIAVAELDRMTQQNASLAERSTTSAHQLSEHADQLALMVGRFKLRGDLLPAPAVESA</sequence>
<dbReference type="GO" id="GO:0007165">
    <property type="term" value="P:signal transduction"/>
    <property type="evidence" value="ECO:0007669"/>
    <property type="project" value="UniProtKB-KW"/>
</dbReference>
<dbReference type="FunFam" id="1.10.287.950:FF:000001">
    <property type="entry name" value="Methyl-accepting chemotaxis sensory transducer"/>
    <property type="match status" value="1"/>
</dbReference>
<dbReference type="GO" id="GO:0004888">
    <property type="term" value="F:transmembrane signaling receptor activity"/>
    <property type="evidence" value="ECO:0007669"/>
    <property type="project" value="InterPro"/>
</dbReference>
<dbReference type="InterPro" id="IPR004089">
    <property type="entry name" value="MCPsignal_dom"/>
</dbReference>
<dbReference type="Pfam" id="PF02743">
    <property type="entry name" value="dCache_1"/>
    <property type="match status" value="1"/>
</dbReference>
<evidence type="ECO:0000256" key="1">
    <source>
        <dbReference type="ARBA" id="ARBA00004651"/>
    </source>
</evidence>
<evidence type="ECO:0000256" key="3">
    <source>
        <dbReference type="ARBA" id="ARBA00022500"/>
    </source>
</evidence>
<organism evidence="13 14">
    <name type="scientific">Vreelandella sedimenti</name>
    <dbReference type="NCBI Taxonomy" id="2729618"/>
    <lineage>
        <taxon>Bacteria</taxon>
        <taxon>Pseudomonadati</taxon>
        <taxon>Pseudomonadota</taxon>
        <taxon>Gammaproteobacteria</taxon>
        <taxon>Oceanospirillales</taxon>
        <taxon>Halomonadaceae</taxon>
        <taxon>Vreelandella</taxon>
    </lineage>
</organism>
<dbReference type="InterPro" id="IPR004090">
    <property type="entry name" value="Chemotax_Me-accpt_rcpt"/>
</dbReference>
<evidence type="ECO:0000256" key="8">
    <source>
        <dbReference type="ARBA" id="ARBA00029447"/>
    </source>
</evidence>
<dbReference type="Gene3D" id="3.30.450.20">
    <property type="entry name" value="PAS domain"/>
    <property type="match status" value="1"/>
</dbReference>
<feature type="transmembrane region" description="Helical" evidence="10">
    <location>
        <begin position="287"/>
        <end position="310"/>
    </location>
</feature>
<evidence type="ECO:0000256" key="2">
    <source>
        <dbReference type="ARBA" id="ARBA00022475"/>
    </source>
</evidence>
<reference evidence="13 14" key="1">
    <citation type="submission" date="2020-07" db="EMBL/GenBank/DDBJ databases">
        <title>Halomonas sp. QX-2 draft genome sequence.</title>
        <authorList>
            <person name="Qiu X."/>
        </authorList>
    </citation>
    <scope>NUCLEOTIDE SEQUENCE [LARGE SCALE GENOMIC DNA]</scope>
    <source>
        <strain evidence="13 14">QX-2</strain>
    </source>
</reference>
<accession>A0A7Z0SS26</accession>
<keyword evidence="6 10" id="KW-0472">Membrane</keyword>
<evidence type="ECO:0000256" key="5">
    <source>
        <dbReference type="ARBA" id="ARBA00022989"/>
    </source>
</evidence>
<dbReference type="PROSITE" id="PS50111">
    <property type="entry name" value="CHEMOTAXIS_TRANSDUC_2"/>
    <property type="match status" value="1"/>
</dbReference>
<dbReference type="Proteomes" id="UP000520876">
    <property type="component" value="Unassembled WGS sequence"/>
</dbReference>
<dbReference type="CDD" id="cd06225">
    <property type="entry name" value="HAMP"/>
    <property type="match status" value="1"/>
</dbReference>
<dbReference type="Gene3D" id="1.10.287.950">
    <property type="entry name" value="Methyl-accepting chemotaxis protein"/>
    <property type="match status" value="1"/>
</dbReference>
<name>A0A7Z0SS26_9GAMM</name>
<comment type="subcellular location">
    <subcellularLocation>
        <location evidence="1">Cell membrane</location>
        <topology evidence="1">Multi-pass membrane protein</topology>
    </subcellularLocation>
</comment>
<dbReference type="PANTHER" id="PTHR43531">
    <property type="entry name" value="PROTEIN ICFG"/>
    <property type="match status" value="1"/>
</dbReference>
<evidence type="ECO:0000256" key="9">
    <source>
        <dbReference type="PROSITE-ProRule" id="PRU00284"/>
    </source>
</evidence>
<dbReference type="Pfam" id="PF00015">
    <property type="entry name" value="MCPsignal"/>
    <property type="match status" value="1"/>
</dbReference>
<dbReference type="PROSITE" id="PS50885">
    <property type="entry name" value="HAMP"/>
    <property type="match status" value="1"/>
</dbReference>
<keyword evidence="2" id="KW-1003">Cell membrane</keyword>
<dbReference type="CDD" id="cd12912">
    <property type="entry name" value="PDC2_MCP_like"/>
    <property type="match status" value="1"/>
</dbReference>
<dbReference type="GO" id="GO:0006935">
    <property type="term" value="P:chemotaxis"/>
    <property type="evidence" value="ECO:0007669"/>
    <property type="project" value="UniProtKB-KW"/>
</dbReference>
<evidence type="ECO:0000256" key="4">
    <source>
        <dbReference type="ARBA" id="ARBA00022692"/>
    </source>
</evidence>
<keyword evidence="14" id="KW-1185">Reference proteome</keyword>
<dbReference type="PANTHER" id="PTHR43531:SF11">
    <property type="entry name" value="METHYL-ACCEPTING CHEMOTAXIS PROTEIN 3"/>
    <property type="match status" value="1"/>
</dbReference>
<feature type="domain" description="Methyl-accepting transducer" evidence="11">
    <location>
        <begin position="370"/>
        <end position="599"/>
    </location>
</feature>
<dbReference type="InterPro" id="IPR003660">
    <property type="entry name" value="HAMP_dom"/>
</dbReference>
<evidence type="ECO:0000256" key="10">
    <source>
        <dbReference type="SAM" id="Phobius"/>
    </source>
</evidence>
<dbReference type="Pfam" id="PF00672">
    <property type="entry name" value="HAMP"/>
    <property type="match status" value="1"/>
</dbReference>
<dbReference type="InterPro" id="IPR033479">
    <property type="entry name" value="dCache_1"/>
</dbReference>
<dbReference type="SUPFAM" id="SSF103190">
    <property type="entry name" value="Sensory domain-like"/>
    <property type="match status" value="1"/>
</dbReference>
<comment type="caution">
    <text evidence="13">The sequence shown here is derived from an EMBL/GenBank/DDBJ whole genome shotgun (WGS) entry which is preliminary data.</text>
</comment>
<keyword evidence="4 10" id="KW-0812">Transmembrane</keyword>
<dbReference type="AlphaFoldDB" id="A0A7Z0SS26"/>
<keyword evidence="3" id="KW-0145">Chemotaxis</keyword>
<dbReference type="RefSeq" id="WP_180096086.1">
    <property type="nucleotide sequence ID" value="NZ_CAXAZJ010000033.1"/>
</dbReference>
<dbReference type="InterPro" id="IPR029151">
    <property type="entry name" value="Sensor-like_sf"/>
</dbReference>
<evidence type="ECO:0000313" key="14">
    <source>
        <dbReference type="Proteomes" id="UP000520876"/>
    </source>
</evidence>
<evidence type="ECO:0000256" key="7">
    <source>
        <dbReference type="ARBA" id="ARBA00023224"/>
    </source>
</evidence>
<gene>
    <name evidence="13" type="ORF">HZU72_22510</name>
</gene>
<dbReference type="SUPFAM" id="SSF58104">
    <property type="entry name" value="Methyl-accepting chemotaxis protein (MCP) signaling domain"/>
    <property type="match status" value="1"/>
</dbReference>
<dbReference type="InterPro" id="IPR051310">
    <property type="entry name" value="MCP_chemotaxis"/>
</dbReference>
<dbReference type="EMBL" id="JACCGK010000030">
    <property type="protein sequence ID" value="NYT75159.1"/>
    <property type="molecule type" value="Genomic_DNA"/>
</dbReference>
<feature type="domain" description="HAMP" evidence="12">
    <location>
        <begin position="311"/>
        <end position="365"/>
    </location>
</feature>
<keyword evidence="5 10" id="KW-1133">Transmembrane helix</keyword>
<comment type="similarity">
    <text evidence="8">Belongs to the methyl-accepting chemotaxis (MCP) protein family.</text>
</comment>
<evidence type="ECO:0000259" key="11">
    <source>
        <dbReference type="PROSITE" id="PS50111"/>
    </source>
</evidence>
<dbReference type="CDD" id="cd11386">
    <property type="entry name" value="MCP_signal"/>
    <property type="match status" value="1"/>
</dbReference>
<dbReference type="SMART" id="SM00304">
    <property type="entry name" value="HAMP"/>
    <property type="match status" value="1"/>
</dbReference>
<dbReference type="PRINTS" id="PR00260">
    <property type="entry name" value="CHEMTRNSDUCR"/>
</dbReference>
<dbReference type="SMART" id="SM00283">
    <property type="entry name" value="MA"/>
    <property type="match status" value="1"/>
</dbReference>